<dbReference type="Pfam" id="PF10108">
    <property type="entry name" value="DNA_pol_B_exo2"/>
    <property type="match status" value="1"/>
</dbReference>
<dbReference type="RefSeq" id="WP_123212959.1">
    <property type="nucleotide sequence ID" value="NZ_RJVO01000010.1"/>
</dbReference>
<reference evidence="2 3" key="1">
    <citation type="submission" date="2018-10" db="EMBL/GenBank/DDBJ databases">
        <authorList>
            <person name="Chen W.-M."/>
        </authorList>
    </citation>
    <scope>NUCLEOTIDE SEQUENCE [LARGE SCALE GENOMIC DNA]</scope>
    <source>
        <strain evidence="2 3">THS-13</strain>
    </source>
</reference>
<evidence type="ECO:0000313" key="3">
    <source>
        <dbReference type="Proteomes" id="UP000282106"/>
    </source>
</evidence>
<organism evidence="2 3">
    <name type="scientific">Stagnimonas aquatica</name>
    <dbReference type="NCBI Taxonomy" id="2689987"/>
    <lineage>
        <taxon>Bacteria</taxon>
        <taxon>Pseudomonadati</taxon>
        <taxon>Pseudomonadota</taxon>
        <taxon>Gammaproteobacteria</taxon>
        <taxon>Nevskiales</taxon>
        <taxon>Nevskiaceae</taxon>
        <taxon>Stagnimonas</taxon>
    </lineage>
</organism>
<gene>
    <name evidence="2" type="ORF">ED208_16120</name>
</gene>
<name>A0A3N0UZK3_9GAMM</name>
<accession>A0A3N0UZK3</accession>
<proteinExistence type="predicted"/>
<dbReference type="Proteomes" id="UP000282106">
    <property type="component" value="Unassembled WGS sequence"/>
</dbReference>
<feature type="domain" description="Predicted 3'-5' exonuclease PolB-like" evidence="1">
    <location>
        <begin position="141"/>
        <end position="232"/>
    </location>
</feature>
<sequence>MLILDLKTVPDPAAAKRLLALEPFSDGEAVLALTTLRVARQQPALQPPPLRKVVAAALLHAGPERFELREFDGQTGEPALLLALEQAAAGGEPPLWCWDGGAQTRSLLLARALATDLALPRLLAQLGPRSLAEQFGFAPGLASLWELAAVHDLPHDLGLREAECEQALATGDRARLLAGSGADALIAYLLSLALEHGTGLRTSASLRAERRLVADWLERQSATHWRAFRSRWSP</sequence>
<protein>
    <recommendedName>
        <fullName evidence="1">Predicted 3'-5' exonuclease PolB-like domain-containing protein</fullName>
    </recommendedName>
</protein>
<dbReference type="InterPro" id="IPR019288">
    <property type="entry name" value="3'-5'_exonuclease_PolB-like"/>
</dbReference>
<dbReference type="EMBL" id="RJVO01000010">
    <property type="protein sequence ID" value="ROH85950.1"/>
    <property type="molecule type" value="Genomic_DNA"/>
</dbReference>
<dbReference type="InParanoid" id="A0A3N0UZK3"/>
<keyword evidence="3" id="KW-1185">Reference proteome</keyword>
<comment type="caution">
    <text evidence="2">The sequence shown here is derived from an EMBL/GenBank/DDBJ whole genome shotgun (WGS) entry which is preliminary data.</text>
</comment>
<evidence type="ECO:0000313" key="2">
    <source>
        <dbReference type="EMBL" id="ROH85950.1"/>
    </source>
</evidence>
<dbReference type="AlphaFoldDB" id="A0A3N0UZK3"/>
<evidence type="ECO:0000259" key="1">
    <source>
        <dbReference type="Pfam" id="PF10108"/>
    </source>
</evidence>